<reference evidence="4" key="1">
    <citation type="submission" date="2019-09" db="EMBL/GenBank/DDBJ databases">
        <title>Draft genome information of white flower Hibiscus syriacus.</title>
        <authorList>
            <person name="Kim Y.-M."/>
        </authorList>
    </citation>
    <scope>NUCLEOTIDE SEQUENCE [LARGE SCALE GENOMIC DNA]</scope>
    <source>
        <strain evidence="4">YM2019G1</strain>
    </source>
</reference>
<feature type="domain" description="DUF7745" evidence="3">
    <location>
        <begin position="387"/>
        <end position="735"/>
    </location>
</feature>
<keyword evidence="1" id="KW-0175">Coiled coil</keyword>
<accession>A0A6A2ZCC2</accession>
<evidence type="ECO:0000256" key="1">
    <source>
        <dbReference type="SAM" id="Coils"/>
    </source>
</evidence>
<evidence type="ECO:0000259" key="3">
    <source>
        <dbReference type="Pfam" id="PF24924"/>
    </source>
</evidence>
<comment type="caution">
    <text evidence="4">The sequence shown here is derived from an EMBL/GenBank/DDBJ whole genome shotgun (WGS) entry which is preliminary data.</text>
</comment>
<gene>
    <name evidence="4" type="ORF">F3Y22_tig00110940pilonHSYRG00020</name>
</gene>
<dbReference type="Proteomes" id="UP000436088">
    <property type="component" value="Unassembled WGS sequence"/>
</dbReference>
<feature type="coiled-coil region" evidence="1">
    <location>
        <begin position="888"/>
        <end position="915"/>
    </location>
</feature>
<feature type="compositionally biased region" description="Polar residues" evidence="2">
    <location>
        <begin position="331"/>
        <end position="342"/>
    </location>
</feature>
<evidence type="ECO:0000256" key="2">
    <source>
        <dbReference type="SAM" id="MobiDB-lite"/>
    </source>
</evidence>
<feature type="region of interest" description="Disordered" evidence="2">
    <location>
        <begin position="244"/>
        <end position="374"/>
    </location>
</feature>
<dbReference type="PANTHER" id="PTHR48200">
    <property type="entry name" value="PROTEIN, PUTATIVE-RELATED"/>
    <property type="match status" value="1"/>
</dbReference>
<name>A0A6A2ZCC2_HIBSY</name>
<keyword evidence="5" id="KW-1185">Reference proteome</keyword>
<dbReference type="PANTHER" id="PTHR48200:SF1">
    <property type="entry name" value="AMINOTRANSFERASE-LIKE PLANT MOBILE DOMAIN-CONTAINING PROTEIN"/>
    <property type="match status" value="1"/>
</dbReference>
<protein>
    <recommendedName>
        <fullName evidence="3">DUF7745 domain-containing protein</fullName>
    </recommendedName>
</protein>
<evidence type="ECO:0000313" key="4">
    <source>
        <dbReference type="EMBL" id="KAE8689140.1"/>
    </source>
</evidence>
<sequence length="1161" mass="134205">MSSVPFCPKQSPFVFPCGVGRAKGRESDILRERQGGSATEAATTDGEVTSHLLAIGADGVCGHIRPEDHLQHGYPKFQPHVHGRLDRPALIPLQMNAINLDVDCDGDTAFVQGSILGVEVVLPTKSYSTKLVGVEESKGVKNTAKPEDGVFVSPHIFTITIPKVDGGKFKIARKEKIQLNVSSGIATGMVQATSHPFKELRGETGEMGFLYEANVLTWSETDLSLSYSVVFLPVTYLEGYDTLGTTPAAAAPRRSSRCHAPTEGSRSSNASRPRYGYGVSHHWESGDSPKGILLPGPMATPVMAIKPSPHLRKKKERGTERDQQKQRTKTKNNNPQSAVNQNRNEKKGKKLTEEATRPLQTSPKPSKTEVSLKRNDMQDLQSIWESWDSNKKLQFCQTYGDIPYLLYVEVDDELLRALIQFWNPGYNCFTFNKEDLVPTIEEYTTLLHIEGVLENRIYSKSIKTQPFRVKLAKIAWVREEWVASRTKQKGESEGISWTNIKELIQSHPDTKVRFDLFALGMYDMVIFPKVLGYVEAAVVDLFEQLPKKINPTSAILAETFRSLNACRKLGGGRFSGCTHLLYVWIRSHFWRTEKVSYRRFNMDYSPLKEFLEQEWPKEIKKDMWINAFRNLQSNDIVWRAPWQIQREFFYKCGDYNWIMLLGLWGGIGYAPLLVIRQYEGRQFVPVTAGLHSSEFAFHSKNYKRNIMEAVTAWKTTFCIRAKAAKEMLTPDYEEWRYVRKNENIPLPDQNEDISIEDRIKVVPSEIEILRAEFEAEREGWSRELEQMRRDKAMLGVDIDFHSSQCAMLRENKEKVDGEFRALKKNYQELYKSRKASGPSQSTVQISRELNIEKSRVEDLKGKNSRLLKSLEKGKQKMEDFEVDRRERIIKHKAEHREIMNEIQRERDQAKYLEELKNDIFDKFEGEKNIMFKGFESEMNQLIAELEVRGQKIEEFNIEKEKWELERKNFNTKIEVEQEVASNWMQRCRNKNVQIHKINQRTQEARTKLEEDLDQSRNKNSEFNAYILQLEESLFQEKVRLGPNDLKESNEESASLRRHIRDLEKILYNCQVRITELEQTLEGTNEQWQKSNDFYVERSEERSNMVFEAMVQMSEVARYVGELAVEAKIIEHHVDPVSKCGKKVSWLMKEIIELNRKATPYL</sequence>
<dbReference type="EMBL" id="VEPZ02001172">
    <property type="protein sequence ID" value="KAE8689140.1"/>
    <property type="molecule type" value="Genomic_DNA"/>
</dbReference>
<organism evidence="4 5">
    <name type="scientific">Hibiscus syriacus</name>
    <name type="common">Rose of Sharon</name>
    <dbReference type="NCBI Taxonomy" id="106335"/>
    <lineage>
        <taxon>Eukaryota</taxon>
        <taxon>Viridiplantae</taxon>
        <taxon>Streptophyta</taxon>
        <taxon>Embryophyta</taxon>
        <taxon>Tracheophyta</taxon>
        <taxon>Spermatophyta</taxon>
        <taxon>Magnoliopsida</taxon>
        <taxon>eudicotyledons</taxon>
        <taxon>Gunneridae</taxon>
        <taxon>Pentapetalae</taxon>
        <taxon>rosids</taxon>
        <taxon>malvids</taxon>
        <taxon>Malvales</taxon>
        <taxon>Malvaceae</taxon>
        <taxon>Malvoideae</taxon>
        <taxon>Hibiscus</taxon>
    </lineage>
</organism>
<proteinExistence type="predicted"/>
<dbReference type="Pfam" id="PF24924">
    <property type="entry name" value="DUF7745"/>
    <property type="match status" value="1"/>
</dbReference>
<dbReference type="InterPro" id="IPR056647">
    <property type="entry name" value="DUF7745"/>
</dbReference>
<evidence type="ECO:0000313" key="5">
    <source>
        <dbReference type="Proteomes" id="UP000436088"/>
    </source>
</evidence>
<dbReference type="AlphaFoldDB" id="A0A6A2ZCC2"/>